<reference evidence="6" key="1">
    <citation type="submission" date="2021-01" db="EMBL/GenBank/DDBJ databases">
        <authorList>
            <person name="Corre E."/>
            <person name="Pelletier E."/>
            <person name="Niang G."/>
            <person name="Scheremetjew M."/>
            <person name="Finn R."/>
            <person name="Kale V."/>
            <person name="Holt S."/>
            <person name="Cochrane G."/>
            <person name="Meng A."/>
            <person name="Brown T."/>
            <person name="Cohen L."/>
        </authorList>
    </citation>
    <scope>NUCLEOTIDE SEQUENCE</scope>
    <source>
        <strain evidence="6">CCMP622</strain>
    </source>
</reference>
<proteinExistence type="predicted"/>
<feature type="transmembrane region" description="Helical" evidence="5">
    <location>
        <begin position="208"/>
        <end position="231"/>
    </location>
</feature>
<protein>
    <recommendedName>
        <fullName evidence="7">Transmembrane protein 184C</fullName>
    </recommendedName>
</protein>
<keyword evidence="4 5" id="KW-0472">Membrane</keyword>
<dbReference type="PANTHER" id="PTHR23423">
    <property type="entry name" value="ORGANIC SOLUTE TRANSPORTER-RELATED"/>
    <property type="match status" value="1"/>
</dbReference>
<evidence type="ECO:0000313" key="6">
    <source>
        <dbReference type="EMBL" id="CAD9773968.1"/>
    </source>
</evidence>
<evidence type="ECO:0000256" key="4">
    <source>
        <dbReference type="ARBA" id="ARBA00023136"/>
    </source>
</evidence>
<dbReference type="Pfam" id="PF03619">
    <property type="entry name" value="Solute_trans_a"/>
    <property type="match status" value="1"/>
</dbReference>
<keyword evidence="2 5" id="KW-0812">Transmembrane</keyword>
<evidence type="ECO:0008006" key="7">
    <source>
        <dbReference type="Google" id="ProtNLM"/>
    </source>
</evidence>
<dbReference type="AlphaFoldDB" id="A0A7S2XES0"/>
<organism evidence="6">
    <name type="scientific">Lotharella oceanica</name>
    <dbReference type="NCBI Taxonomy" id="641309"/>
    <lineage>
        <taxon>Eukaryota</taxon>
        <taxon>Sar</taxon>
        <taxon>Rhizaria</taxon>
        <taxon>Cercozoa</taxon>
        <taxon>Chlorarachniophyceae</taxon>
        <taxon>Lotharella</taxon>
    </lineage>
</organism>
<evidence type="ECO:0000256" key="3">
    <source>
        <dbReference type="ARBA" id="ARBA00022989"/>
    </source>
</evidence>
<name>A0A7S2XES0_9EUKA</name>
<evidence type="ECO:0000256" key="5">
    <source>
        <dbReference type="SAM" id="Phobius"/>
    </source>
</evidence>
<accession>A0A7S2XES0</accession>
<feature type="transmembrane region" description="Helical" evidence="5">
    <location>
        <begin position="167"/>
        <end position="196"/>
    </location>
</feature>
<sequence>MSNATNVSSSGLAGAQSCVNATSLSKQCGEISTLVDLTWFYFTERWAAAVAFLFALTASILSLQQIVAHMRYNKHRDLRNYTVRILFMVPIFSAESFLALCFIQQAPVMRMLREFYEAFALFSFTQYVITYLGSAYNLAHMLAEEKDPVRHVFPFCCFKTWPKGGKFLYYTLMGILQYIPISICITTVGLVCWYMGTYGDGSFDARTAYVYLTFVQNFSQVWALYCLVLLYKATRTRLRDINPLRKFLCIKLIVFFTWWQSFLITVLTRVSMISEADSEIKEHWNSDAGHMLQDPIGEGLTNLVICIEMVFFALAHKFAYPYTEFDHEQWKEIRGTFHEEPESHFDLWCMCVEGLNLLDFVPKIDEYHGIDTEKAEAKNRDAEIKAVNCWKSDTGEATSHLEKHIRKRHGAKLGPAYGSFNAFNTEMFEINQEAHDETASSSSCSLM</sequence>
<feature type="transmembrane region" description="Helical" evidence="5">
    <location>
        <begin position="85"/>
        <end position="106"/>
    </location>
</feature>
<gene>
    <name evidence="6" type="ORF">LSP00402_LOCUS17960</name>
</gene>
<feature type="transmembrane region" description="Helical" evidence="5">
    <location>
        <begin position="118"/>
        <end position="139"/>
    </location>
</feature>
<feature type="transmembrane region" description="Helical" evidence="5">
    <location>
        <begin position="46"/>
        <end position="64"/>
    </location>
</feature>
<evidence type="ECO:0000256" key="2">
    <source>
        <dbReference type="ARBA" id="ARBA00022692"/>
    </source>
</evidence>
<comment type="subcellular location">
    <subcellularLocation>
        <location evidence="1">Membrane</location>
        <topology evidence="1">Multi-pass membrane protein</topology>
    </subcellularLocation>
</comment>
<evidence type="ECO:0000256" key="1">
    <source>
        <dbReference type="ARBA" id="ARBA00004141"/>
    </source>
</evidence>
<dbReference type="GO" id="GO:0016020">
    <property type="term" value="C:membrane"/>
    <property type="evidence" value="ECO:0007669"/>
    <property type="project" value="UniProtKB-SubCell"/>
</dbReference>
<feature type="transmembrane region" description="Helical" evidence="5">
    <location>
        <begin position="252"/>
        <end position="272"/>
    </location>
</feature>
<dbReference type="InterPro" id="IPR005178">
    <property type="entry name" value="Ostalpha/TMEM184C"/>
</dbReference>
<dbReference type="EMBL" id="HBHP01029103">
    <property type="protein sequence ID" value="CAD9773968.1"/>
    <property type="molecule type" value="Transcribed_RNA"/>
</dbReference>
<dbReference type="SMART" id="SM01417">
    <property type="entry name" value="Solute_trans_a"/>
    <property type="match status" value="1"/>
</dbReference>
<keyword evidence="3 5" id="KW-1133">Transmembrane helix</keyword>